<feature type="compositionally biased region" description="Pro residues" evidence="1">
    <location>
        <begin position="42"/>
        <end position="58"/>
    </location>
</feature>
<name>A0A7S0NV44_9EUKA</name>
<dbReference type="Pfam" id="PF00650">
    <property type="entry name" value="CRAL_TRIO"/>
    <property type="match status" value="1"/>
</dbReference>
<evidence type="ECO:0000259" key="2">
    <source>
        <dbReference type="PROSITE" id="PS50191"/>
    </source>
</evidence>
<dbReference type="CDD" id="cd00170">
    <property type="entry name" value="SEC14"/>
    <property type="match status" value="1"/>
</dbReference>
<gene>
    <name evidence="3" type="ORF">CLEP1334_LOCUS11721</name>
</gene>
<evidence type="ECO:0000256" key="1">
    <source>
        <dbReference type="SAM" id="MobiDB-lite"/>
    </source>
</evidence>
<dbReference type="SUPFAM" id="SSF46938">
    <property type="entry name" value="CRAL/TRIO N-terminal domain"/>
    <property type="match status" value="1"/>
</dbReference>
<dbReference type="PANTHER" id="PTHR23324:SF83">
    <property type="entry name" value="SEC14-LIKE PROTEIN 2"/>
    <property type="match status" value="1"/>
</dbReference>
<feature type="region of interest" description="Disordered" evidence="1">
    <location>
        <begin position="15"/>
        <end position="69"/>
    </location>
</feature>
<dbReference type="InterPro" id="IPR036273">
    <property type="entry name" value="CRAL/TRIO_N_dom_sf"/>
</dbReference>
<dbReference type="AlphaFoldDB" id="A0A7S0NV44"/>
<dbReference type="SMART" id="SM00516">
    <property type="entry name" value="SEC14"/>
    <property type="match status" value="1"/>
</dbReference>
<dbReference type="PROSITE" id="PS50191">
    <property type="entry name" value="CRAL_TRIO"/>
    <property type="match status" value="1"/>
</dbReference>
<dbReference type="InterPro" id="IPR001251">
    <property type="entry name" value="CRAL-TRIO_dom"/>
</dbReference>
<dbReference type="Gene3D" id="3.40.525.10">
    <property type="entry name" value="CRAL-TRIO lipid binding domain"/>
    <property type="match status" value="1"/>
</dbReference>
<dbReference type="InterPro" id="IPR051064">
    <property type="entry name" value="SEC14/CRAL-TRIO_domain"/>
</dbReference>
<organism evidence="3">
    <name type="scientific">Calcidiscus leptoporus</name>
    <dbReference type="NCBI Taxonomy" id="127549"/>
    <lineage>
        <taxon>Eukaryota</taxon>
        <taxon>Haptista</taxon>
        <taxon>Haptophyta</taxon>
        <taxon>Prymnesiophyceae</taxon>
        <taxon>Coccolithales</taxon>
        <taxon>Calcidiscaceae</taxon>
        <taxon>Calcidiscus</taxon>
    </lineage>
</organism>
<feature type="domain" description="CRAL-TRIO" evidence="2">
    <location>
        <begin position="223"/>
        <end position="405"/>
    </location>
</feature>
<dbReference type="SUPFAM" id="SSF52087">
    <property type="entry name" value="CRAL/TRIO domain"/>
    <property type="match status" value="1"/>
</dbReference>
<protein>
    <recommendedName>
        <fullName evidence="2">CRAL-TRIO domain-containing protein</fullName>
    </recommendedName>
</protein>
<dbReference type="InterPro" id="IPR036865">
    <property type="entry name" value="CRAL-TRIO_dom_sf"/>
</dbReference>
<feature type="compositionally biased region" description="Low complexity" evidence="1">
    <location>
        <begin position="59"/>
        <end position="69"/>
    </location>
</feature>
<accession>A0A7S0NV44</accession>
<reference evidence="3" key="1">
    <citation type="submission" date="2021-01" db="EMBL/GenBank/DDBJ databases">
        <authorList>
            <person name="Corre E."/>
            <person name="Pelletier E."/>
            <person name="Niang G."/>
            <person name="Scheremetjew M."/>
            <person name="Finn R."/>
            <person name="Kale V."/>
            <person name="Holt S."/>
            <person name="Cochrane G."/>
            <person name="Meng A."/>
            <person name="Brown T."/>
            <person name="Cohen L."/>
        </authorList>
    </citation>
    <scope>NUCLEOTIDE SEQUENCE</scope>
    <source>
        <strain evidence="3">RCC1130</strain>
    </source>
</reference>
<proteinExistence type="predicted"/>
<dbReference type="EMBL" id="HBER01023434">
    <property type="protein sequence ID" value="CAD8536441.1"/>
    <property type="molecule type" value="Transcribed_RNA"/>
</dbReference>
<dbReference type="PANTHER" id="PTHR23324">
    <property type="entry name" value="SEC14 RELATED PROTEIN"/>
    <property type="match status" value="1"/>
</dbReference>
<evidence type="ECO:0000313" key="3">
    <source>
        <dbReference type="EMBL" id="CAD8536441.1"/>
    </source>
</evidence>
<sequence length="455" mass="49470">MPLSQATLTRLSASFGDLSDFDPNKTWDGAQLQSSTRTPAPVALPPAPTAQPPSPALLPPAAAMPRASAPDVASPALEVPQAAAATQGALVAETDAVASTANVAAETVSEETVAKAGPVSELTGTPPAKPVKPPPAAFRKLIVSDLIQKHRDLLDSLRSEVQDHAHFKPDQHDDIFLLRFLLSHKLKLPKAKAACCNALRIRAELALDDAAKMVTSSSWRHWEDGVVHDTAKYMIAMYRCEQPDADLGPIWYIKLSELDFQGLMAAADLSQYRRTNILLNEWLFQRLDETTRRTGVIAKTIRVIDARGWKPSGTFQKWFKTDAKLLADFSDLYPQMLGCVLVLNVPGPLKFLWDNVLKRLLPDKVTEKVDLIDPAKKASDAAVVEKWLSLDYWPERFGGRNKSPTVFALEVDADIGRAASEAETAAFAAGGNASSAYSAYRKAAQELEEATAARV</sequence>
<dbReference type="GO" id="GO:0005737">
    <property type="term" value="C:cytoplasm"/>
    <property type="evidence" value="ECO:0007669"/>
    <property type="project" value="TreeGrafter"/>
</dbReference>
<feature type="region of interest" description="Disordered" evidence="1">
    <location>
        <begin position="107"/>
        <end position="133"/>
    </location>
</feature>